<dbReference type="PROSITE" id="PS51443">
    <property type="entry name" value="PCS"/>
    <property type="match status" value="1"/>
</dbReference>
<dbReference type="InterPro" id="IPR038156">
    <property type="entry name" value="PCS_N_sf"/>
</dbReference>
<dbReference type="EMBL" id="HBEC01039132">
    <property type="protein sequence ID" value="CAD8305630.1"/>
    <property type="molecule type" value="Transcribed_RNA"/>
</dbReference>
<dbReference type="EC" id="2.3.2.15" evidence="1"/>
<dbReference type="InterPro" id="IPR040409">
    <property type="entry name" value="PCS-like"/>
</dbReference>
<dbReference type="GO" id="GO:0046938">
    <property type="term" value="P:phytochelatin biosynthetic process"/>
    <property type="evidence" value="ECO:0007669"/>
    <property type="project" value="InterPro"/>
</dbReference>
<sequence>MPRADVLKSLSGLLARPCAVTGISGSLAEAALILGTLRAAVAAAPPGQLHTASLSSGARAGRALLTECGSKASTSLIERRKTSNVHGERAQHAQVRLRCGLAEHSMEAEAMVMEPMSSRLTPDRHAREQATRMQVGAAKFPRERMFGSMARASDACTCGQCQVSAALEVQHSLVTALPGFLGPHSSLMPSAAAHTSADASSSAGRRCNLARGYASNLEQASLTQSQARLHAHPHQPSTSAAAMPGTQIPGVKKTFYKRHLPTPPCTAFASPEGRVLFQEALADGTMAGFFKLMEQFSTQDEPAFCGLTSLSMVLNALAIDPRRIWKGAWRWFHEGMLDCCRPLELVKSEGITLEQASFLARCNGARVDTRYYDSFSETEFRMLVERVCSSGDEHLVVSYSRATLSQTGDGHFSPIGGYHRSRDQVLILDVARFKYPPHWVPLSLLYQAMSRIDAATGRPRGYMLMSAHHLLDSAMFTLDVRHPSWKALSVATTALPQMLAEHLQARAAGAAVQPASEVIGAALRHLLQALPLEDVAHFMVVREQAVGPADRCLPHKAREVLLMEFNGLPLIQAVQQELAQTGLDDVESLSQRVTLLLLLHQPSAWPSPQAWCDSEAASAWASLMDVSMFTIVAAEVAYLRQQFLHVSGLLKTGGPLDPQCNVPSCSHTHVLDCATRTVATRITAPVSALTEGKTPV</sequence>
<keyword evidence="2" id="KW-0104">Cadmium</keyword>
<evidence type="ECO:0000259" key="6">
    <source>
        <dbReference type="PROSITE" id="PS51443"/>
    </source>
</evidence>
<evidence type="ECO:0000256" key="3">
    <source>
        <dbReference type="ARBA" id="ARBA00022679"/>
    </source>
</evidence>
<dbReference type="InterPro" id="IPR038765">
    <property type="entry name" value="Papain-like_cys_pep_sf"/>
</dbReference>
<dbReference type="GO" id="GO:0010273">
    <property type="term" value="P:detoxification of copper ion"/>
    <property type="evidence" value="ECO:0007669"/>
    <property type="project" value="TreeGrafter"/>
</dbReference>
<evidence type="ECO:0000256" key="5">
    <source>
        <dbReference type="SAM" id="MobiDB-lite"/>
    </source>
</evidence>
<dbReference type="PANTHER" id="PTHR33447:SF2">
    <property type="entry name" value="GLUTATHIONE GAMMA-GLUTAMYLCYSTEINYLTRANSFERASE"/>
    <property type="match status" value="1"/>
</dbReference>
<evidence type="ECO:0000256" key="1">
    <source>
        <dbReference type="ARBA" id="ARBA00012468"/>
    </source>
</evidence>
<evidence type="ECO:0000313" key="7">
    <source>
        <dbReference type="EMBL" id="CAD8305630.1"/>
    </source>
</evidence>
<evidence type="ECO:0000256" key="2">
    <source>
        <dbReference type="ARBA" id="ARBA00022539"/>
    </source>
</evidence>
<reference evidence="7" key="1">
    <citation type="submission" date="2021-01" db="EMBL/GenBank/DDBJ databases">
        <authorList>
            <person name="Corre E."/>
            <person name="Pelletier E."/>
            <person name="Niang G."/>
            <person name="Scheremetjew M."/>
            <person name="Finn R."/>
            <person name="Kale V."/>
            <person name="Holt S."/>
            <person name="Cochrane G."/>
            <person name="Meng A."/>
            <person name="Brown T."/>
            <person name="Cohen L."/>
        </authorList>
    </citation>
    <scope>NUCLEOTIDE SEQUENCE</scope>
    <source>
        <strain evidence="7">CCMP219</strain>
    </source>
</reference>
<dbReference type="AlphaFoldDB" id="A0A7R9VTY1"/>
<dbReference type="GO" id="GO:0098849">
    <property type="term" value="P:cellular detoxification of cadmium ion"/>
    <property type="evidence" value="ECO:0007669"/>
    <property type="project" value="TreeGrafter"/>
</dbReference>
<dbReference type="FunFam" id="3.90.70.30:FF:000001">
    <property type="entry name" value="Glutathione gamma-glutamylcysteinyltransferase 1"/>
    <property type="match status" value="1"/>
</dbReference>
<proteinExistence type="predicted"/>
<name>A0A7R9VTY1_9CHLO</name>
<accession>A0A7R9VTY1</accession>
<dbReference type="PANTHER" id="PTHR33447">
    <property type="entry name" value="GLUTATHIONE GAMMA-GLUTAMYLCYSTEINYLTRANSFERASE"/>
    <property type="match status" value="1"/>
</dbReference>
<evidence type="ECO:0000256" key="4">
    <source>
        <dbReference type="ARBA" id="ARBA00022723"/>
    </source>
</evidence>
<keyword evidence="3" id="KW-0808">Transferase</keyword>
<protein>
    <recommendedName>
        <fullName evidence="1">glutathione gamma-glutamylcysteinyltransferase</fullName>
        <ecNumber evidence="1">2.3.2.15</ecNumber>
    </recommendedName>
</protein>
<dbReference type="Pfam" id="PF05023">
    <property type="entry name" value="Phytochelatin"/>
    <property type="match status" value="1"/>
</dbReference>
<organism evidence="7">
    <name type="scientific">Chlamydomonas euryale</name>
    <dbReference type="NCBI Taxonomy" id="1486919"/>
    <lineage>
        <taxon>Eukaryota</taxon>
        <taxon>Viridiplantae</taxon>
        <taxon>Chlorophyta</taxon>
        <taxon>core chlorophytes</taxon>
        <taxon>Chlorophyceae</taxon>
        <taxon>CS clade</taxon>
        <taxon>Chlamydomonadales</taxon>
        <taxon>Chlamydomonadaceae</taxon>
        <taxon>Chlamydomonas</taxon>
    </lineage>
</organism>
<dbReference type="Gene3D" id="3.90.70.30">
    <property type="entry name" value="Phytochelatin synthase, N-terminal domain"/>
    <property type="match status" value="1"/>
</dbReference>
<dbReference type="SUPFAM" id="SSF54001">
    <property type="entry name" value="Cysteine proteinases"/>
    <property type="match status" value="1"/>
</dbReference>
<dbReference type="GO" id="GO:0046872">
    <property type="term" value="F:metal ion binding"/>
    <property type="evidence" value="ECO:0007669"/>
    <property type="project" value="UniProtKB-KW"/>
</dbReference>
<dbReference type="InterPro" id="IPR007719">
    <property type="entry name" value="PCS_N"/>
</dbReference>
<gene>
    <name evidence="7" type="ORF">CEUR00632_LOCUS18184</name>
</gene>
<keyword evidence="4" id="KW-0479">Metal-binding</keyword>
<feature type="domain" description="Peptidase C83" evidence="6">
    <location>
        <begin position="250"/>
        <end position="470"/>
    </location>
</feature>
<feature type="region of interest" description="Disordered" evidence="5">
    <location>
        <begin position="222"/>
        <end position="244"/>
    </location>
</feature>
<dbReference type="GO" id="GO:0016756">
    <property type="term" value="F:glutathione gamma-glutamylcysteinyltransferase activity"/>
    <property type="evidence" value="ECO:0007669"/>
    <property type="project" value="UniProtKB-EC"/>
</dbReference>